<protein>
    <submittedName>
        <fullName evidence="2">Uncharacterized protein</fullName>
    </submittedName>
</protein>
<keyword evidence="1" id="KW-1133">Transmembrane helix</keyword>
<proteinExistence type="predicted"/>
<evidence type="ECO:0000313" key="2">
    <source>
        <dbReference type="EMBL" id="ELR67864.1"/>
    </source>
</evidence>
<sequence length="40" mass="4536">MRSLLVAAFAKGNTKIKLSIRTRLFFALVFVFYVTDVNGK</sequence>
<gene>
    <name evidence="2" type="ORF">C942_00172</name>
</gene>
<keyword evidence="1" id="KW-0472">Membrane</keyword>
<accession>L8JK41</accession>
<organism evidence="2 3">
    <name type="scientific">Photobacterium marinum</name>
    <dbReference type="NCBI Taxonomy" id="1056511"/>
    <lineage>
        <taxon>Bacteria</taxon>
        <taxon>Pseudomonadati</taxon>
        <taxon>Pseudomonadota</taxon>
        <taxon>Gammaproteobacteria</taxon>
        <taxon>Vibrionales</taxon>
        <taxon>Vibrionaceae</taxon>
        <taxon>Photobacterium</taxon>
    </lineage>
</organism>
<feature type="transmembrane region" description="Helical" evidence="1">
    <location>
        <begin position="20"/>
        <end position="35"/>
    </location>
</feature>
<dbReference type="AlphaFoldDB" id="L8JK41"/>
<evidence type="ECO:0000313" key="3">
    <source>
        <dbReference type="Proteomes" id="UP000011134"/>
    </source>
</evidence>
<reference evidence="2 3" key="1">
    <citation type="submission" date="2012-12" db="EMBL/GenBank/DDBJ databases">
        <title>Genome Assembly of Photobacterium sp. AK15.</title>
        <authorList>
            <person name="Khatri I."/>
            <person name="Vaidya B."/>
            <person name="Srinivas T.N.R."/>
            <person name="Subramanian S."/>
            <person name="Pinnaka A."/>
        </authorList>
    </citation>
    <scope>NUCLEOTIDE SEQUENCE [LARGE SCALE GENOMIC DNA]</scope>
    <source>
        <strain evidence="2 3">AK15</strain>
    </source>
</reference>
<keyword evidence="1" id="KW-0812">Transmembrane</keyword>
<evidence type="ECO:0000256" key="1">
    <source>
        <dbReference type="SAM" id="Phobius"/>
    </source>
</evidence>
<dbReference type="Proteomes" id="UP000011134">
    <property type="component" value="Unassembled WGS sequence"/>
</dbReference>
<comment type="caution">
    <text evidence="2">The sequence shown here is derived from an EMBL/GenBank/DDBJ whole genome shotgun (WGS) entry which is preliminary data.</text>
</comment>
<dbReference type="PATRIC" id="fig|1056511.3.peg.176"/>
<dbReference type="EMBL" id="AMZO01000001">
    <property type="protein sequence ID" value="ELR67864.1"/>
    <property type="molecule type" value="Genomic_DNA"/>
</dbReference>
<name>L8JK41_9GAMM</name>
<keyword evidence="3" id="KW-1185">Reference proteome</keyword>